<dbReference type="EMBL" id="VUJU01005374">
    <property type="protein sequence ID" value="KAF0751416.1"/>
    <property type="molecule type" value="Genomic_DNA"/>
</dbReference>
<feature type="region of interest" description="Disordered" evidence="6">
    <location>
        <begin position="241"/>
        <end position="290"/>
    </location>
</feature>
<sequence>MTQRLHIPVVHISRRCFPYIKPVQQSSLHLRSRRLTQRQRDCPCLRVWRSIHNFLVASANLASPACNLQEAQKFMEQLDYDYSAVVADAAAAAAQQRPISDLLWYDYGGSVGRGESGGGGGTSGASYYGTGSPATGVATAAFFGADKRGGTTQASNGGIWFGPRLGRRKRRGGSPFGGGGVAQSVDGNAIAPAASSLQDSLAAGSTSVAAGQAAVSNLINNVPWVLVPIIDNSLYNQIQMKQNSRSGRSSEEDDDDDAASRSRHTARSPPYSPPFSPRLGRQAIMNQPQVPRLGRETLLYRRDARNALYPQSNATVLRQQRQQQLQQASSLQAATESAAARRQAVV</sequence>
<reference evidence="7 8" key="1">
    <citation type="submission" date="2019-08" db="EMBL/GenBank/DDBJ databases">
        <title>Whole genome of Aphis craccivora.</title>
        <authorList>
            <person name="Voronova N.V."/>
            <person name="Shulinski R.S."/>
            <person name="Bandarenka Y.V."/>
            <person name="Zhorov D.G."/>
            <person name="Warner D."/>
        </authorList>
    </citation>
    <scope>NUCLEOTIDE SEQUENCE [LARGE SCALE GENOMIC DNA]</scope>
    <source>
        <strain evidence="7">180601</strain>
        <tissue evidence="7">Whole Body</tissue>
    </source>
</reference>
<gene>
    <name evidence="7" type="ORF">FWK35_00030809</name>
</gene>
<evidence type="ECO:0000256" key="3">
    <source>
        <dbReference type="ARBA" id="ARBA00022525"/>
    </source>
</evidence>
<comment type="similarity">
    <text evidence="2">Belongs to the pyrokinin family.</text>
</comment>
<dbReference type="PROSITE" id="PS00539">
    <property type="entry name" value="PYROKININ"/>
    <property type="match status" value="1"/>
</dbReference>
<comment type="subcellular location">
    <subcellularLocation>
        <location evidence="1">Secreted</location>
    </subcellularLocation>
</comment>
<evidence type="ECO:0000313" key="7">
    <source>
        <dbReference type="EMBL" id="KAF0751416.1"/>
    </source>
</evidence>
<dbReference type="AlphaFoldDB" id="A0A6G0Y8U4"/>
<accession>A0A6G0Y8U4</accession>
<comment type="caution">
    <text evidence="7">The sequence shown here is derived from an EMBL/GenBank/DDBJ whole genome shotgun (WGS) entry which is preliminary data.</text>
</comment>
<evidence type="ECO:0000313" key="8">
    <source>
        <dbReference type="Proteomes" id="UP000478052"/>
    </source>
</evidence>
<dbReference type="GO" id="GO:0005184">
    <property type="term" value="F:neuropeptide hormone activity"/>
    <property type="evidence" value="ECO:0007669"/>
    <property type="project" value="InterPro"/>
</dbReference>
<dbReference type="Proteomes" id="UP000478052">
    <property type="component" value="Unassembled WGS sequence"/>
</dbReference>
<evidence type="ECO:0000256" key="6">
    <source>
        <dbReference type="SAM" id="MobiDB-lite"/>
    </source>
</evidence>
<proteinExistence type="inferred from homology"/>
<protein>
    <submittedName>
        <fullName evidence="7">Serine/threonine-protein kinase STE20-like</fullName>
    </submittedName>
</protein>
<evidence type="ECO:0000256" key="5">
    <source>
        <dbReference type="ARBA" id="ARBA00023320"/>
    </source>
</evidence>
<dbReference type="GO" id="GO:0016301">
    <property type="term" value="F:kinase activity"/>
    <property type="evidence" value="ECO:0007669"/>
    <property type="project" value="UniProtKB-KW"/>
</dbReference>
<keyword evidence="8" id="KW-1185">Reference proteome</keyword>
<dbReference type="OrthoDB" id="6630231at2759"/>
<evidence type="ECO:0000256" key="1">
    <source>
        <dbReference type="ARBA" id="ARBA00004613"/>
    </source>
</evidence>
<evidence type="ECO:0000256" key="4">
    <source>
        <dbReference type="ARBA" id="ARBA00022815"/>
    </source>
</evidence>
<keyword evidence="7" id="KW-0418">Kinase</keyword>
<evidence type="ECO:0000256" key="2">
    <source>
        <dbReference type="ARBA" id="ARBA00007714"/>
    </source>
</evidence>
<keyword evidence="7" id="KW-0808">Transferase</keyword>
<keyword evidence="4" id="KW-0027">Amidation</keyword>
<organism evidence="7 8">
    <name type="scientific">Aphis craccivora</name>
    <name type="common">Cowpea aphid</name>
    <dbReference type="NCBI Taxonomy" id="307492"/>
    <lineage>
        <taxon>Eukaryota</taxon>
        <taxon>Metazoa</taxon>
        <taxon>Ecdysozoa</taxon>
        <taxon>Arthropoda</taxon>
        <taxon>Hexapoda</taxon>
        <taxon>Insecta</taxon>
        <taxon>Pterygota</taxon>
        <taxon>Neoptera</taxon>
        <taxon>Paraneoptera</taxon>
        <taxon>Hemiptera</taxon>
        <taxon>Sternorrhyncha</taxon>
        <taxon>Aphidomorpha</taxon>
        <taxon>Aphidoidea</taxon>
        <taxon>Aphididae</taxon>
        <taxon>Aphidini</taxon>
        <taxon>Aphis</taxon>
        <taxon>Aphis</taxon>
    </lineage>
</organism>
<dbReference type="GO" id="GO:0007218">
    <property type="term" value="P:neuropeptide signaling pathway"/>
    <property type="evidence" value="ECO:0007669"/>
    <property type="project" value="UniProtKB-KW"/>
</dbReference>
<feature type="region of interest" description="Disordered" evidence="6">
    <location>
        <begin position="154"/>
        <end position="180"/>
    </location>
</feature>
<keyword evidence="5" id="KW-0527">Neuropeptide</keyword>
<dbReference type="InterPro" id="IPR001484">
    <property type="entry name" value="Pyrokinin_CS"/>
</dbReference>
<dbReference type="GO" id="GO:0005576">
    <property type="term" value="C:extracellular region"/>
    <property type="evidence" value="ECO:0007669"/>
    <property type="project" value="UniProtKB-SubCell"/>
</dbReference>
<name>A0A6G0Y8U4_APHCR</name>
<keyword evidence="3" id="KW-0964">Secreted</keyword>